<organism evidence="3 4">
    <name type="scientific">Klenkia marina</name>
    <dbReference type="NCBI Taxonomy" id="1960309"/>
    <lineage>
        <taxon>Bacteria</taxon>
        <taxon>Bacillati</taxon>
        <taxon>Actinomycetota</taxon>
        <taxon>Actinomycetes</taxon>
        <taxon>Geodermatophilales</taxon>
        <taxon>Geodermatophilaceae</taxon>
        <taxon>Klenkia</taxon>
    </lineage>
</organism>
<keyword evidence="4" id="KW-1185">Reference proteome</keyword>
<dbReference type="RefSeq" id="WP_133379092.1">
    <property type="nucleotide sequence ID" value="NZ_FMUH01000002.1"/>
</dbReference>
<sequence length="422" mass="43410">MLSARRARPPRTSAHARGVVGAVAAAVLLAGCTSTVEGTASPARTSGAPDPSSSSAPSTSAAPTGDVTPAPQIGPGTGAEARRIAAVTSLPQTVRPDRTGSCFPTGPFGSASGVDALYFGDGRVEQELDRWGFVAGWGTCGQDAANNGTLVLVAEMSDPDSAAAAAEALTAISLDYGSGDQEPVDLPALGASGALRTGGSDSAGSPTDTVDVWVPTGRMLVYTYLDAPSGTAPDLVVAQVQDQLALLQGFQPTPQAQVPDLPTDPLGLGPFALTTPGDPTRFTGSYDLEGYLRLAIDPTVERTLLTGNGFGGAFYRTTYDEDAQLDYAVSLYTFPTSAQTNAVYTGFAQLEATAFGGTPFVLPAIPEAPCFVFENAPGNFAQRCYVGYGSYLASLDIQSLDAADDYTQMNALLPQQRDLIDG</sequence>
<accession>A0A1G4Y0Q1</accession>
<gene>
    <name evidence="3" type="ORF">SAMN03159343_1930</name>
</gene>
<evidence type="ECO:0000313" key="3">
    <source>
        <dbReference type="EMBL" id="SCX47064.1"/>
    </source>
</evidence>
<evidence type="ECO:0000313" key="4">
    <source>
        <dbReference type="Proteomes" id="UP000198981"/>
    </source>
</evidence>
<evidence type="ECO:0000256" key="1">
    <source>
        <dbReference type="SAM" id="MobiDB-lite"/>
    </source>
</evidence>
<dbReference type="OrthoDB" id="5171545at2"/>
<evidence type="ECO:0000259" key="2">
    <source>
        <dbReference type="Pfam" id="PF24088"/>
    </source>
</evidence>
<feature type="compositionally biased region" description="Low complexity" evidence="1">
    <location>
        <begin position="46"/>
        <end position="66"/>
    </location>
</feature>
<dbReference type="Pfam" id="PF24088">
    <property type="entry name" value="DUF7373"/>
    <property type="match status" value="1"/>
</dbReference>
<feature type="domain" description="DUF7373" evidence="2">
    <location>
        <begin position="73"/>
        <end position="262"/>
    </location>
</feature>
<feature type="region of interest" description="Disordered" evidence="1">
    <location>
        <begin position="38"/>
        <end position="81"/>
    </location>
</feature>
<protein>
    <recommendedName>
        <fullName evidence="2">DUF7373 domain-containing protein</fullName>
    </recommendedName>
</protein>
<dbReference type="PROSITE" id="PS51257">
    <property type="entry name" value="PROKAR_LIPOPROTEIN"/>
    <property type="match status" value="1"/>
</dbReference>
<dbReference type="Proteomes" id="UP000198981">
    <property type="component" value="Unassembled WGS sequence"/>
</dbReference>
<dbReference type="AlphaFoldDB" id="A0A1G4Y0Q1"/>
<dbReference type="EMBL" id="FMUH01000002">
    <property type="protein sequence ID" value="SCX47064.1"/>
    <property type="molecule type" value="Genomic_DNA"/>
</dbReference>
<dbReference type="STRING" id="1960309.SAMN03159343_1930"/>
<dbReference type="InterPro" id="IPR055797">
    <property type="entry name" value="DUF7373"/>
</dbReference>
<name>A0A1G4Y0Q1_9ACTN</name>
<reference evidence="4" key="1">
    <citation type="submission" date="2016-10" db="EMBL/GenBank/DDBJ databases">
        <authorList>
            <person name="Varghese N."/>
            <person name="Submissions S."/>
        </authorList>
    </citation>
    <scope>NUCLEOTIDE SEQUENCE [LARGE SCALE GENOMIC DNA]</scope>
    <source>
        <strain evidence="4">DSM 45722</strain>
    </source>
</reference>
<proteinExistence type="predicted"/>